<sequence>RSVPKPAHKYLATTAIGCRDAKAIAPGFRRIELRVAPWAAARPLALDPFPAPFTANHHVQLVCMWVANPGPGPATLEFLQIVPVTLCPNQLSLLPGGISRLSV</sequence>
<evidence type="ECO:0000313" key="1">
    <source>
        <dbReference type="EMBL" id="CRZ05527.1"/>
    </source>
</evidence>
<organism evidence="1">
    <name type="scientific">Spongospora subterranea</name>
    <dbReference type="NCBI Taxonomy" id="70186"/>
    <lineage>
        <taxon>Eukaryota</taxon>
        <taxon>Sar</taxon>
        <taxon>Rhizaria</taxon>
        <taxon>Endomyxa</taxon>
        <taxon>Phytomyxea</taxon>
        <taxon>Plasmodiophorida</taxon>
        <taxon>Plasmodiophoridae</taxon>
        <taxon>Spongospora</taxon>
    </lineage>
</organism>
<name>A0A0H5QUU3_9EUKA</name>
<proteinExistence type="predicted"/>
<reference evidence="1" key="1">
    <citation type="submission" date="2015-04" db="EMBL/GenBank/DDBJ databases">
        <title>The genome sequence of the plant pathogenic Rhizarian Plasmodiophora brassicae reveals insights in its biotrophic life cycle and the origin of chitin synthesis.</title>
        <authorList>
            <person name="Schwelm A."/>
            <person name="Fogelqvist J."/>
            <person name="Knaust A."/>
            <person name="Julke S."/>
            <person name="Lilja T."/>
            <person name="Dhandapani V."/>
            <person name="Bonilla-Rosso G."/>
            <person name="Karlsson M."/>
            <person name="Shevchenko A."/>
            <person name="Choi S.R."/>
            <person name="Kim H.G."/>
            <person name="Park J.Y."/>
            <person name="Lim Y.P."/>
            <person name="Ludwig-Muller J."/>
            <person name="Dixelius C."/>
        </authorList>
    </citation>
    <scope>NUCLEOTIDE SEQUENCE</scope>
    <source>
        <tissue evidence="1">Potato root galls</tissue>
    </source>
</reference>
<accession>A0A0H5QUU3</accession>
<protein>
    <submittedName>
        <fullName evidence="1">Uncharacterized protein</fullName>
    </submittedName>
</protein>
<feature type="non-terminal residue" evidence="1">
    <location>
        <position position="1"/>
    </location>
</feature>
<dbReference type="AlphaFoldDB" id="A0A0H5QUU3"/>
<dbReference type="EMBL" id="HACM01005085">
    <property type="protein sequence ID" value="CRZ05527.1"/>
    <property type="molecule type" value="Transcribed_RNA"/>
</dbReference>